<dbReference type="PANTHER" id="PTHR13696">
    <property type="entry name" value="P-LOOP CONTAINING NUCLEOSIDE TRIPHOSPHATE HYDROLASE"/>
    <property type="match status" value="1"/>
</dbReference>
<dbReference type="PROSITE" id="PS51257">
    <property type="entry name" value="PROKAR_LIPOPROTEIN"/>
    <property type="match status" value="1"/>
</dbReference>
<dbReference type="PaxDb" id="522772-Dacet_2999"/>
<dbReference type="PANTHER" id="PTHR13696:SF52">
    <property type="entry name" value="PARA FAMILY PROTEIN CT_582"/>
    <property type="match status" value="1"/>
</dbReference>
<organism evidence="2 3">
    <name type="scientific">Denitrovibrio acetiphilus (strain DSM 12809 / NBRC 114555 / N2460)</name>
    <dbReference type="NCBI Taxonomy" id="522772"/>
    <lineage>
        <taxon>Bacteria</taxon>
        <taxon>Pseudomonadati</taxon>
        <taxon>Deferribacterota</taxon>
        <taxon>Deferribacteres</taxon>
        <taxon>Deferribacterales</taxon>
        <taxon>Geovibrionaceae</taxon>
        <taxon>Denitrovibrio</taxon>
    </lineage>
</organism>
<dbReference type="KEGG" id="dap:Dacet_2999"/>
<accession>D4H745</accession>
<dbReference type="InterPro" id="IPR050678">
    <property type="entry name" value="DNA_Partitioning_ATPase"/>
</dbReference>
<dbReference type="Gene3D" id="3.40.50.300">
    <property type="entry name" value="P-loop containing nucleotide triphosphate hydrolases"/>
    <property type="match status" value="1"/>
</dbReference>
<dbReference type="InterPro" id="IPR025669">
    <property type="entry name" value="AAA_dom"/>
</dbReference>
<dbReference type="CDD" id="cd02042">
    <property type="entry name" value="ParAB_family"/>
    <property type="match status" value="1"/>
</dbReference>
<dbReference type="eggNOG" id="COG1192">
    <property type="taxonomic scope" value="Bacteria"/>
</dbReference>
<feature type="domain" description="AAA" evidence="1">
    <location>
        <begin position="1"/>
        <end position="163"/>
    </location>
</feature>
<dbReference type="Proteomes" id="UP000002012">
    <property type="component" value="Chromosome"/>
</dbReference>
<proteinExistence type="predicted"/>
<dbReference type="OrthoDB" id="9785810at2"/>
<evidence type="ECO:0000259" key="1">
    <source>
        <dbReference type="Pfam" id="PF13614"/>
    </source>
</evidence>
<dbReference type="EMBL" id="CP001968">
    <property type="protein sequence ID" value="ADD69749.1"/>
    <property type="molecule type" value="Genomic_DNA"/>
</dbReference>
<dbReference type="HOGENOM" id="CLU_037612_1_4_0"/>
<dbReference type="SUPFAM" id="SSF52540">
    <property type="entry name" value="P-loop containing nucleoside triphosphate hydrolases"/>
    <property type="match status" value="1"/>
</dbReference>
<keyword evidence="3" id="KW-1185">Reference proteome</keyword>
<dbReference type="InParanoid" id="D4H745"/>
<sequence>MKVVSVFNIKGGVGKTAASVNLAYFAGLAGCKTLVWDLDPQAACTYYFRVKPKIKKDIGKALTKGNSLDKSIKATDFDNVDILPSDFSYRNLDIVLGEQKKPKRVIQAALKRAFEGYDLLLVDSPPGIGLLSENIIRASDVMLMPLIPTVLSVRTCGMLMEHLRSERIRGTEVCAFFSMMDRRKKMHRDIADSFSEKGVRALDSWIPYSADVEKMGLHRSPVAEFAPKSSAARSFAGLWEEVNSIIK</sequence>
<evidence type="ECO:0000313" key="3">
    <source>
        <dbReference type="Proteomes" id="UP000002012"/>
    </source>
</evidence>
<dbReference type="Pfam" id="PF13614">
    <property type="entry name" value="AAA_31"/>
    <property type="match status" value="1"/>
</dbReference>
<name>D4H745_DENA2</name>
<dbReference type="InterPro" id="IPR027417">
    <property type="entry name" value="P-loop_NTPase"/>
</dbReference>
<reference evidence="2 3" key="1">
    <citation type="journal article" date="2010" name="Stand. Genomic Sci.">
        <title>Complete genome sequence of Denitrovibrio acetiphilus type strain (N2460).</title>
        <authorList>
            <person name="Kiss H."/>
            <person name="Lang E."/>
            <person name="Lapidus A."/>
            <person name="Copeland A."/>
            <person name="Nolan M."/>
            <person name="Glavina Del Rio T."/>
            <person name="Chen F."/>
            <person name="Lucas S."/>
            <person name="Tice H."/>
            <person name="Cheng J.F."/>
            <person name="Han C."/>
            <person name="Goodwin L."/>
            <person name="Pitluck S."/>
            <person name="Liolios K."/>
            <person name="Pati A."/>
            <person name="Ivanova N."/>
            <person name="Mavromatis K."/>
            <person name="Chen A."/>
            <person name="Palaniappan K."/>
            <person name="Land M."/>
            <person name="Hauser L."/>
            <person name="Chang Y.J."/>
            <person name="Jeffries C.D."/>
            <person name="Detter J.C."/>
            <person name="Brettin T."/>
            <person name="Spring S."/>
            <person name="Rohde M."/>
            <person name="Goker M."/>
            <person name="Woyke T."/>
            <person name="Bristow J."/>
            <person name="Eisen J.A."/>
            <person name="Markowitz V."/>
            <person name="Hugenholtz P."/>
            <person name="Kyrpides N.C."/>
            <person name="Klenk H.P."/>
        </authorList>
    </citation>
    <scope>NUCLEOTIDE SEQUENCE [LARGE SCALE GENOMIC DNA]</scope>
    <source>
        <strain evidence="3">DSM 12809 / NBRC 114555 / N2460</strain>
    </source>
</reference>
<dbReference type="STRING" id="522772.Dacet_2999"/>
<protein>
    <submittedName>
        <fullName evidence="2">Cobyrinic acid ac-diamide synthase</fullName>
    </submittedName>
</protein>
<dbReference type="RefSeq" id="WP_013012234.1">
    <property type="nucleotide sequence ID" value="NC_013943.1"/>
</dbReference>
<gene>
    <name evidence="2" type="ordered locus">Dacet_2999</name>
</gene>
<evidence type="ECO:0000313" key="2">
    <source>
        <dbReference type="EMBL" id="ADD69749.1"/>
    </source>
</evidence>
<dbReference type="AlphaFoldDB" id="D4H745"/>